<feature type="compositionally biased region" description="Low complexity" evidence="1">
    <location>
        <begin position="356"/>
        <end position="378"/>
    </location>
</feature>
<keyword evidence="3" id="KW-0732">Signal</keyword>
<keyword evidence="2" id="KW-0812">Transmembrane</keyword>
<proteinExistence type="predicted"/>
<feature type="transmembrane region" description="Helical" evidence="2">
    <location>
        <begin position="242"/>
        <end position="263"/>
    </location>
</feature>
<keyword evidence="2" id="KW-1133">Transmembrane helix</keyword>
<dbReference type="PANTHER" id="PTHR37422:SF13">
    <property type="entry name" value="LIPOPOLYSACCHARIDE BIOSYNTHESIS PROTEIN PA4999-RELATED"/>
    <property type="match status" value="1"/>
</dbReference>
<feature type="transmembrane region" description="Helical" evidence="2">
    <location>
        <begin position="71"/>
        <end position="89"/>
    </location>
</feature>
<keyword evidence="5" id="KW-1185">Reference proteome</keyword>
<feature type="region of interest" description="Disordered" evidence="1">
    <location>
        <begin position="263"/>
        <end position="378"/>
    </location>
</feature>
<evidence type="ECO:0008006" key="6">
    <source>
        <dbReference type="Google" id="ProtNLM"/>
    </source>
</evidence>
<feature type="transmembrane region" description="Helical" evidence="2">
    <location>
        <begin position="217"/>
        <end position="236"/>
    </location>
</feature>
<name>A0ABX6P513_9BURK</name>
<feature type="transmembrane region" description="Helical" evidence="2">
    <location>
        <begin position="193"/>
        <end position="210"/>
    </location>
</feature>
<accession>A0ABX6P513</accession>
<feature type="compositionally biased region" description="Basic and acidic residues" evidence="1">
    <location>
        <begin position="326"/>
        <end position="336"/>
    </location>
</feature>
<dbReference type="Proteomes" id="UP000500826">
    <property type="component" value="Chromosome"/>
</dbReference>
<evidence type="ECO:0000313" key="5">
    <source>
        <dbReference type="Proteomes" id="UP000500826"/>
    </source>
</evidence>
<gene>
    <name evidence="4" type="ORF">HK414_14420</name>
</gene>
<protein>
    <recommendedName>
        <fullName evidence="6">O-antigen ligase family protein</fullName>
    </recommendedName>
</protein>
<sequence>MARKRRPAPAPAAVPAATAPAGSIAASAADAPLPGEPRGSGWAAAMLAAMMFVAPALGVPNELMLQDTLKSIVVSFGALFAALLLFLHVRGRREPLRWHAVLWLPLLLLAYALGSMAWSHPYRPAWRRCAGSCSACWPGGAAGAVARTRVLAGWGVHGGAVVASLWAALQFWVGFDLFPQGPNPASTFVNRNFFAEFVVCTLPFSWLLLARARQGPAVVALAASTGLVITAILMTGTRAALLALWLQLLVVLPLVAGGAAASWRGPPGPAAAGAGGRRAGRHRAGVGHASEHQHEHPGRSARRQRAAARRRPHAVDRPVGPFSRRAHGDVARRMESHPGQAARRGGGGGPGRTRSRCTGSRASSSKPTTTSTTSSCRRSRSTDWWAGSSCCCCWRRWRRRRGGAGARGRTDWVMPSGPCAPCSSPACWRC</sequence>
<feature type="compositionally biased region" description="Basic residues" evidence="1">
    <location>
        <begin position="299"/>
        <end position="312"/>
    </location>
</feature>
<organism evidence="4 5">
    <name type="scientific">Ramlibacter terrae</name>
    <dbReference type="NCBI Taxonomy" id="2732511"/>
    <lineage>
        <taxon>Bacteria</taxon>
        <taxon>Pseudomonadati</taxon>
        <taxon>Pseudomonadota</taxon>
        <taxon>Betaproteobacteria</taxon>
        <taxon>Burkholderiales</taxon>
        <taxon>Comamonadaceae</taxon>
        <taxon>Ramlibacter</taxon>
    </lineage>
</organism>
<dbReference type="EMBL" id="CP053418">
    <property type="protein sequence ID" value="QJW84485.1"/>
    <property type="molecule type" value="Genomic_DNA"/>
</dbReference>
<reference evidence="4 5" key="1">
    <citation type="submission" date="2020-05" db="EMBL/GenBank/DDBJ databases">
        <title>Ramlibacter rhizophilus sp. nov., isolated from rhizosphere soil of national flower Mugunghwa from South Korea.</title>
        <authorList>
            <person name="Zheng-Fei Y."/>
            <person name="Huan T."/>
        </authorList>
    </citation>
    <scope>NUCLEOTIDE SEQUENCE [LARGE SCALE GENOMIC DNA]</scope>
    <source>
        <strain evidence="4 5">H242</strain>
    </source>
</reference>
<feature type="transmembrane region" description="Helical" evidence="2">
    <location>
        <begin position="101"/>
        <end position="118"/>
    </location>
</feature>
<keyword evidence="2" id="KW-0472">Membrane</keyword>
<evidence type="ECO:0000256" key="3">
    <source>
        <dbReference type="SAM" id="SignalP"/>
    </source>
</evidence>
<evidence type="ECO:0000256" key="1">
    <source>
        <dbReference type="SAM" id="MobiDB-lite"/>
    </source>
</evidence>
<feature type="signal peptide" evidence="3">
    <location>
        <begin position="1"/>
        <end position="28"/>
    </location>
</feature>
<feature type="chain" id="PRO_5047466765" description="O-antigen ligase family protein" evidence="3">
    <location>
        <begin position="29"/>
        <end position="430"/>
    </location>
</feature>
<feature type="compositionally biased region" description="Basic and acidic residues" evidence="1">
    <location>
        <begin position="289"/>
        <end position="298"/>
    </location>
</feature>
<evidence type="ECO:0000313" key="4">
    <source>
        <dbReference type="EMBL" id="QJW84485.1"/>
    </source>
</evidence>
<evidence type="ECO:0000256" key="2">
    <source>
        <dbReference type="SAM" id="Phobius"/>
    </source>
</evidence>
<feature type="transmembrane region" description="Helical" evidence="2">
    <location>
        <begin position="41"/>
        <end position="59"/>
    </location>
</feature>
<dbReference type="PANTHER" id="PTHR37422">
    <property type="entry name" value="TEICHURONIC ACID BIOSYNTHESIS PROTEIN TUAE"/>
    <property type="match status" value="1"/>
</dbReference>
<dbReference type="InterPro" id="IPR051533">
    <property type="entry name" value="WaaL-like"/>
</dbReference>
<feature type="transmembrane region" description="Helical" evidence="2">
    <location>
        <begin position="151"/>
        <end position="173"/>
    </location>
</feature>